<name>A0A8J6J044_9FIRM</name>
<dbReference type="EMBL" id="JACOPP010000005">
    <property type="protein sequence ID" value="MBC5733177.1"/>
    <property type="molecule type" value="Genomic_DNA"/>
</dbReference>
<comment type="caution">
    <text evidence="1">The sequence shown here is derived from an EMBL/GenBank/DDBJ whole genome shotgun (WGS) entry which is preliminary data.</text>
</comment>
<evidence type="ECO:0000313" key="2">
    <source>
        <dbReference type="Proteomes" id="UP000661435"/>
    </source>
</evidence>
<accession>A0A8J6J044</accession>
<organism evidence="1 2">
    <name type="scientific">Lawsonibacter hominis</name>
    <dbReference type="NCBI Taxonomy" id="2763053"/>
    <lineage>
        <taxon>Bacteria</taxon>
        <taxon>Bacillati</taxon>
        <taxon>Bacillota</taxon>
        <taxon>Clostridia</taxon>
        <taxon>Eubacteriales</taxon>
        <taxon>Oscillospiraceae</taxon>
        <taxon>Lawsonibacter</taxon>
    </lineage>
</organism>
<dbReference type="Proteomes" id="UP000661435">
    <property type="component" value="Unassembled WGS sequence"/>
</dbReference>
<proteinExistence type="predicted"/>
<keyword evidence="2" id="KW-1185">Reference proteome</keyword>
<protein>
    <recommendedName>
        <fullName evidence="3">Lipoprotein</fullName>
    </recommendedName>
</protein>
<dbReference type="AlphaFoldDB" id="A0A8J6J044"/>
<evidence type="ECO:0000313" key="1">
    <source>
        <dbReference type="EMBL" id="MBC5733177.1"/>
    </source>
</evidence>
<sequence>MMLLALVLSACGGTGAGSRAEQLALDMRGAYLAMTACTASMEVTADYGSRVYDYGIDVSWEKEGDTVLTVTAPENIAGVTARLRRDATALEYDGIRVETGALNQQGMSPVDAVPVLLDCAREGFIAECGLETEDETQLLHIICRDPEGTAGTGQECSLWFEADTFALLRGEIAQDGFTVIRCTFTKFERTGAG</sequence>
<gene>
    <name evidence="1" type="ORF">H8S57_05490</name>
</gene>
<evidence type="ECO:0008006" key="3">
    <source>
        <dbReference type="Google" id="ProtNLM"/>
    </source>
</evidence>
<reference evidence="1" key="1">
    <citation type="submission" date="2020-08" db="EMBL/GenBank/DDBJ databases">
        <title>Genome public.</title>
        <authorList>
            <person name="Liu C."/>
            <person name="Sun Q."/>
        </authorList>
    </citation>
    <scope>NUCLEOTIDE SEQUENCE</scope>
    <source>
        <strain evidence="1">NSJ-51</strain>
    </source>
</reference>